<sequence length="331" mass="38026">MHVDMIGNRFAIQTAPITNTYSVEGAIARGKFGTVKKIRHRTTGIVYAAKFIRKRRRGEDCRAGILHEIAVHEIAHDHARLITLHDVYETHHEIILVLEYAAGGELFSHFLEEEAFNEKHVIRFMRQLLEGLVFLHDRSIVHLDIKPQNILFTSEYPHGDIKLCDFGLCRLVDASKEFREIVGTPDFVAPEILSYEPITTQTDMWSIGVLAYQMLTGCSPFGGATKQETFLNISQVNLEFPEELFMDVTEQARDFICSLLVVDPSERMTALECLMHPWLWREPPLRVSVTESHLIVPSPRCYRRPHPIYDDDDIDDEAIQPKRSKLDELAF</sequence>
<proteinExistence type="predicted"/>
<dbReference type="RefSeq" id="XP_014663959.1">
    <property type="nucleotide sequence ID" value="XM_014808473.1"/>
</dbReference>
<dbReference type="Gene3D" id="1.10.510.10">
    <property type="entry name" value="Transferase(Phosphotransferase) domain 1"/>
    <property type="match status" value="1"/>
</dbReference>
<evidence type="ECO:0000313" key="9">
    <source>
        <dbReference type="RefSeq" id="XP_014663959.1"/>
    </source>
</evidence>
<dbReference type="PROSITE" id="PS50011">
    <property type="entry name" value="PROTEIN_KINASE_DOM"/>
    <property type="match status" value="1"/>
</dbReference>
<dbReference type="PANTHER" id="PTHR24342:SF12">
    <property type="entry name" value="DEATH-ASSOCIATED PROTEIN KINASE RELATED"/>
    <property type="match status" value="1"/>
</dbReference>
<feature type="domain" description="Protein kinase" evidence="6">
    <location>
        <begin position="21"/>
        <end position="279"/>
    </location>
</feature>
<evidence type="ECO:0000256" key="4">
    <source>
        <dbReference type="ARBA" id="ARBA00022777"/>
    </source>
</evidence>
<keyword evidence="4" id="KW-0418">Kinase</keyword>
<evidence type="ECO:0000256" key="3">
    <source>
        <dbReference type="ARBA" id="ARBA00022741"/>
    </source>
</evidence>
<evidence type="ECO:0000256" key="1">
    <source>
        <dbReference type="ARBA" id="ARBA00022527"/>
    </source>
</evidence>
<evidence type="ECO:0000256" key="2">
    <source>
        <dbReference type="ARBA" id="ARBA00022679"/>
    </source>
</evidence>
<keyword evidence="7" id="KW-1185">Reference proteome</keyword>
<dbReference type="InterPro" id="IPR008271">
    <property type="entry name" value="Ser/Thr_kinase_AS"/>
</dbReference>
<reference evidence="8 9" key="1">
    <citation type="submission" date="2025-05" db="UniProtKB">
        <authorList>
            <consortium name="RefSeq"/>
        </authorList>
    </citation>
    <scope>IDENTIFICATION</scope>
</reference>
<dbReference type="SMART" id="SM00220">
    <property type="entry name" value="S_TKc"/>
    <property type="match status" value="1"/>
</dbReference>
<evidence type="ECO:0000256" key="5">
    <source>
        <dbReference type="ARBA" id="ARBA00022840"/>
    </source>
</evidence>
<dbReference type="Proteomes" id="UP000695022">
    <property type="component" value="Unplaced"/>
</dbReference>
<evidence type="ECO:0000259" key="6">
    <source>
        <dbReference type="PROSITE" id="PS50011"/>
    </source>
</evidence>
<dbReference type="Gene3D" id="3.30.200.20">
    <property type="entry name" value="Phosphorylase Kinase, domain 1"/>
    <property type="match status" value="1"/>
</dbReference>
<dbReference type="GeneID" id="106806505"/>
<keyword evidence="5" id="KW-0067">ATP-binding</keyword>
<evidence type="ECO:0000313" key="7">
    <source>
        <dbReference type="Proteomes" id="UP000695022"/>
    </source>
</evidence>
<dbReference type="Pfam" id="PF00069">
    <property type="entry name" value="Pkinase"/>
    <property type="match status" value="1"/>
</dbReference>
<dbReference type="SUPFAM" id="SSF56112">
    <property type="entry name" value="Protein kinase-like (PK-like)"/>
    <property type="match status" value="1"/>
</dbReference>
<dbReference type="PROSITE" id="PS00108">
    <property type="entry name" value="PROTEIN_KINASE_ST"/>
    <property type="match status" value="1"/>
</dbReference>
<dbReference type="InterPro" id="IPR000719">
    <property type="entry name" value="Prot_kinase_dom"/>
</dbReference>
<dbReference type="InterPro" id="IPR011009">
    <property type="entry name" value="Kinase-like_dom_sf"/>
</dbReference>
<gene>
    <name evidence="8 9" type="primary">LOC106806505</name>
</gene>
<protein>
    <submittedName>
        <fullName evidence="8 9">Serine/threonine-protein kinase 17A-like</fullName>
    </submittedName>
</protein>
<keyword evidence="1" id="KW-0723">Serine/threonine-protein kinase</keyword>
<organism evidence="7 8">
    <name type="scientific">Priapulus caudatus</name>
    <name type="common">Priapulid worm</name>
    <dbReference type="NCBI Taxonomy" id="37621"/>
    <lineage>
        <taxon>Eukaryota</taxon>
        <taxon>Metazoa</taxon>
        <taxon>Ecdysozoa</taxon>
        <taxon>Scalidophora</taxon>
        <taxon>Priapulida</taxon>
        <taxon>Priapulimorpha</taxon>
        <taxon>Priapulimorphida</taxon>
        <taxon>Priapulidae</taxon>
        <taxon>Priapulus</taxon>
    </lineage>
</organism>
<dbReference type="RefSeq" id="XP_014663958.1">
    <property type="nucleotide sequence ID" value="XM_014808472.1"/>
</dbReference>
<dbReference type="PANTHER" id="PTHR24342">
    <property type="entry name" value="SERINE/THREONINE-PROTEIN KINASE 17"/>
    <property type="match status" value="1"/>
</dbReference>
<keyword evidence="2" id="KW-0808">Transferase</keyword>
<accession>A0ABM1DVI7</accession>
<evidence type="ECO:0000313" key="8">
    <source>
        <dbReference type="RefSeq" id="XP_014663958.1"/>
    </source>
</evidence>
<name>A0ABM1DVI7_PRICU</name>
<keyword evidence="3" id="KW-0547">Nucleotide-binding</keyword>